<dbReference type="Pfam" id="PF13377">
    <property type="entry name" value="Peripla_BP_3"/>
    <property type="match status" value="1"/>
</dbReference>
<dbReference type="SMART" id="SM00354">
    <property type="entry name" value="HTH_LACI"/>
    <property type="match status" value="1"/>
</dbReference>
<organism evidence="5 6">
    <name type="scientific">Arcticibacter tournemirensis</name>
    <dbReference type="NCBI Taxonomy" id="699437"/>
    <lineage>
        <taxon>Bacteria</taxon>
        <taxon>Pseudomonadati</taxon>
        <taxon>Bacteroidota</taxon>
        <taxon>Sphingobacteriia</taxon>
        <taxon>Sphingobacteriales</taxon>
        <taxon>Sphingobacteriaceae</taxon>
        <taxon>Arcticibacter</taxon>
    </lineage>
</organism>
<dbReference type="EMBL" id="VWNE01000003">
    <property type="protein sequence ID" value="KAA8485812.1"/>
    <property type="molecule type" value="Genomic_DNA"/>
</dbReference>
<dbReference type="CDD" id="cd01392">
    <property type="entry name" value="HTH_LacI"/>
    <property type="match status" value="1"/>
</dbReference>
<dbReference type="Gene3D" id="3.40.50.2300">
    <property type="match status" value="2"/>
</dbReference>
<dbReference type="SUPFAM" id="SSF53822">
    <property type="entry name" value="Periplasmic binding protein-like I"/>
    <property type="match status" value="1"/>
</dbReference>
<dbReference type="PROSITE" id="PS50932">
    <property type="entry name" value="HTH_LACI_2"/>
    <property type="match status" value="1"/>
</dbReference>
<comment type="caution">
    <text evidence="5">The sequence shown here is derived from an EMBL/GenBank/DDBJ whole genome shotgun (WGS) entry which is preliminary data.</text>
</comment>
<dbReference type="InterPro" id="IPR000843">
    <property type="entry name" value="HTH_LacI"/>
</dbReference>
<name>A0A5M9HFS7_9SPHI</name>
<dbReference type="RefSeq" id="WP_141816806.1">
    <property type="nucleotide sequence ID" value="NZ_VFPL01000002.1"/>
</dbReference>
<keyword evidence="3" id="KW-0804">Transcription</keyword>
<dbReference type="InterPro" id="IPR010982">
    <property type="entry name" value="Lambda_DNA-bd_dom_sf"/>
</dbReference>
<evidence type="ECO:0000256" key="1">
    <source>
        <dbReference type="ARBA" id="ARBA00023015"/>
    </source>
</evidence>
<dbReference type="AlphaFoldDB" id="A0A5M9HFS7"/>
<reference evidence="5 6" key="1">
    <citation type="submission" date="2019-09" db="EMBL/GenBank/DDBJ databases">
        <title>Pararcticibacter amylolyticus gen. nov., sp. nov., isolated from a rottenly hemp rope, and reclassification of Pedobacter tournemirensis as Pararcticibacter tournemirensis comb. nov.</title>
        <authorList>
            <person name="Cai Y."/>
        </authorList>
    </citation>
    <scope>NUCLEOTIDE SEQUENCE [LARGE SCALE GENOMIC DNA]</scope>
    <source>
        <strain evidence="5 6">TF5-37.2-LB10</strain>
    </source>
</reference>
<dbReference type="InterPro" id="IPR028082">
    <property type="entry name" value="Peripla_BP_I"/>
</dbReference>
<feature type="domain" description="HTH lacI-type" evidence="4">
    <location>
        <begin position="4"/>
        <end position="58"/>
    </location>
</feature>
<evidence type="ECO:0000313" key="6">
    <source>
        <dbReference type="Proteomes" id="UP000322918"/>
    </source>
</evidence>
<dbReference type="InterPro" id="IPR046335">
    <property type="entry name" value="LacI/GalR-like_sensor"/>
</dbReference>
<accession>A0A5M9HFS7</accession>
<dbReference type="GO" id="GO:0003700">
    <property type="term" value="F:DNA-binding transcription factor activity"/>
    <property type="evidence" value="ECO:0007669"/>
    <property type="project" value="TreeGrafter"/>
</dbReference>
<dbReference type="GO" id="GO:0000976">
    <property type="term" value="F:transcription cis-regulatory region binding"/>
    <property type="evidence" value="ECO:0007669"/>
    <property type="project" value="TreeGrafter"/>
</dbReference>
<keyword evidence="6" id="KW-1185">Reference proteome</keyword>
<evidence type="ECO:0000256" key="2">
    <source>
        <dbReference type="ARBA" id="ARBA00023125"/>
    </source>
</evidence>
<dbReference type="Gene3D" id="1.10.260.40">
    <property type="entry name" value="lambda repressor-like DNA-binding domains"/>
    <property type="match status" value="1"/>
</dbReference>
<protein>
    <submittedName>
        <fullName evidence="5">LacI family transcriptional regulator</fullName>
    </submittedName>
</protein>
<dbReference type="SUPFAM" id="SSF47413">
    <property type="entry name" value="lambda repressor-like DNA-binding domains"/>
    <property type="match status" value="1"/>
</dbReference>
<dbReference type="PANTHER" id="PTHR30146:SF109">
    <property type="entry name" value="HTH-TYPE TRANSCRIPTIONAL REGULATOR GALS"/>
    <property type="match status" value="1"/>
</dbReference>
<gene>
    <name evidence="5" type="ORF">F1649_02095</name>
</gene>
<dbReference type="Proteomes" id="UP000322918">
    <property type="component" value="Unassembled WGS sequence"/>
</dbReference>
<dbReference type="PANTHER" id="PTHR30146">
    <property type="entry name" value="LACI-RELATED TRANSCRIPTIONAL REPRESSOR"/>
    <property type="match status" value="1"/>
</dbReference>
<sequence>MDQVNLKRLAKELNLAVSTVSRALSDSYDISIETKEKVLSLAKKLNYHPNPYARSLRKRNSNTIAIVIPEIANNFFSLAIGGIEEIAQANGYHVLIYLTHENHQKEAAFIRHLMSGRVDGVLMSLSSETDDISHLHELKEYNIPIVFFDRICESINTVKVTTNDYESGYQATKHLIEKGCREIGYLAFSKNLSIDQKRMQGYMDALKDQNIPVNDDFIIHCGNNSEENYSKIKSLLLSERRPDGIFASVEVLAILLYEACKELSLRIPADVKVISFSNLRTASLLDPPLTTITQPAFEIGKQAATALFGALGKTASELRDRKIVLTSTLIERESTRQLTRDKG</sequence>
<dbReference type="OrthoDB" id="9803256at2"/>
<dbReference type="Pfam" id="PF00356">
    <property type="entry name" value="LacI"/>
    <property type="match status" value="1"/>
</dbReference>
<proteinExistence type="predicted"/>
<keyword evidence="2" id="KW-0238">DNA-binding</keyword>
<evidence type="ECO:0000313" key="5">
    <source>
        <dbReference type="EMBL" id="KAA8485812.1"/>
    </source>
</evidence>
<evidence type="ECO:0000259" key="4">
    <source>
        <dbReference type="PROSITE" id="PS50932"/>
    </source>
</evidence>
<evidence type="ECO:0000256" key="3">
    <source>
        <dbReference type="ARBA" id="ARBA00023163"/>
    </source>
</evidence>
<dbReference type="CDD" id="cd06267">
    <property type="entry name" value="PBP1_LacI_sugar_binding-like"/>
    <property type="match status" value="1"/>
</dbReference>
<keyword evidence="1" id="KW-0805">Transcription regulation</keyword>